<organism evidence="2 3">
    <name type="scientific">Letharia columbiana</name>
    <dbReference type="NCBI Taxonomy" id="112416"/>
    <lineage>
        <taxon>Eukaryota</taxon>
        <taxon>Fungi</taxon>
        <taxon>Dikarya</taxon>
        <taxon>Ascomycota</taxon>
        <taxon>Pezizomycotina</taxon>
        <taxon>Lecanoromycetes</taxon>
        <taxon>OSLEUM clade</taxon>
        <taxon>Lecanoromycetidae</taxon>
        <taxon>Lecanorales</taxon>
        <taxon>Lecanorineae</taxon>
        <taxon>Parmeliaceae</taxon>
        <taxon>Letharia</taxon>
    </lineage>
</organism>
<dbReference type="AlphaFoldDB" id="A0A8H6FN34"/>
<dbReference type="GeneID" id="59291961"/>
<feature type="transmembrane region" description="Helical" evidence="1">
    <location>
        <begin position="472"/>
        <end position="490"/>
    </location>
</feature>
<evidence type="ECO:0000313" key="3">
    <source>
        <dbReference type="Proteomes" id="UP000578531"/>
    </source>
</evidence>
<dbReference type="InterPro" id="IPR021514">
    <property type="entry name" value="DUF3176"/>
</dbReference>
<dbReference type="Pfam" id="PF11374">
    <property type="entry name" value="DUF3176"/>
    <property type="match status" value="1"/>
</dbReference>
<dbReference type="Proteomes" id="UP000578531">
    <property type="component" value="Unassembled WGS sequence"/>
</dbReference>
<dbReference type="PANTHER" id="PTHR35394">
    <property type="entry name" value="DUF3176 DOMAIN-CONTAINING PROTEIN"/>
    <property type="match status" value="1"/>
</dbReference>
<evidence type="ECO:0000256" key="1">
    <source>
        <dbReference type="SAM" id="Phobius"/>
    </source>
</evidence>
<dbReference type="PANTHER" id="PTHR35394:SF5">
    <property type="entry name" value="DUF3176 DOMAIN-CONTAINING PROTEIN"/>
    <property type="match status" value="1"/>
</dbReference>
<accession>A0A8H6FN34</accession>
<dbReference type="RefSeq" id="XP_037160994.1">
    <property type="nucleotide sequence ID" value="XM_037312200.1"/>
</dbReference>
<keyword evidence="1" id="KW-0472">Membrane</keyword>
<dbReference type="EMBL" id="JACCJC010000056">
    <property type="protein sequence ID" value="KAF6231562.1"/>
    <property type="molecule type" value="Genomic_DNA"/>
</dbReference>
<gene>
    <name evidence="2" type="ORF">HO173_010314</name>
</gene>
<evidence type="ECO:0000313" key="2">
    <source>
        <dbReference type="EMBL" id="KAF6231562.1"/>
    </source>
</evidence>
<feature type="transmembrane region" description="Helical" evidence="1">
    <location>
        <begin position="81"/>
        <end position="106"/>
    </location>
</feature>
<keyword evidence="1" id="KW-1133">Transmembrane helix</keyword>
<feature type="transmembrane region" description="Helical" evidence="1">
    <location>
        <begin position="150"/>
        <end position="168"/>
    </location>
</feature>
<name>A0A8H6FN34_9LECA</name>
<sequence>MPTSGSSHVDGHAQDADSQTPLLKKSLNKSATVSKKVILLFQNWWLWEIVSAITAVLAIIVIIVILVVFDQSSLPDWPSVFTINSVISFFATIAKLSITSAVGASISQSKWLWYRQDEPRPLKDLQLFDDASRGPWGAVSLLMNIKARHLTFVGSIIIAMMLLFDPFLQQVVVYPDRLVASDKVATIVRAQRYQARSYEGLPLPSIVDISMKAAIYSGVFDVDDRADVKVDHHCSTGNCTWNSFSSLAICSKCLNVTSSVEKRCNDSGCYEFFLPGGPSLLGFGGQINSSVSQVSTDLDDIEASVVRFSSLFSKRMNDSDDVQAWECALLYCVNTYFASVTDGDIDQRIEKTWRNNSASHSQGSDLIYNPPQSIINITGNASTFKVASVAANAMNSFMSETFTGSGGINSSSSGSAFSSDIIHALYNTRNYSKSIENLATSMTNNIRQQKDSDSSTFEGVAYKTETYVHVRWAWFFYPATVLALSLLYLLGTIIESRNRDILIWKSSNLALLLHGQDLELSNSDRVPVNRLSEMNEMAKDIEIELIQTSDGDWKLVQR</sequence>
<proteinExistence type="predicted"/>
<feature type="transmembrane region" description="Helical" evidence="1">
    <location>
        <begin position="44"/>
        <end position="69"/>
    </location>
</feature>
<dbReference type="OrthoDB" id="5376804at2759"/>
<protein>
    <submittedName>
        <fullName evidence="2">Uncharacterized protein</fullName>
    </submittedName>
</protein>
<comment type="caution">
    <text evidence="2">The sequence shown here is derived from an EMBL/GenBank/DDBJ whole genome shotgun (WGS) entry which is preliminary data.</text>
</comment>
<keyword evidence="1" id="KW-0812">Transmembrane</keyword>
<reference evidence="2 3" key="1">
    <citation type="journal article" date="2020" name="Genomics">
        <title>Complete, high-quality genomes from long-read metagenomic sequencing of two wolf lichen thalli reveals enigmatic genome architecture.</title>
        <authorList>
            <person name="McKenzie S.K."/>
            <person name="Walston R.F."/>
            <person name="Allen J.L."/>
        </authorList>
    </citation>
    <scope>NUCLEOTIDE SEQUENCE [LARGE SCALE GENOMIC DNA]</scope>
    <source>
        <strain evidence="2">WasteWater2</strain>
    </source>
</reference>
<keyword evidence="3" id="KW-1185">Reference proteome</keyword>